<accession>J7MCI4</accession>
<dbReference type="InterPro" id="IPR050130">
    <property type="entry name" value="ClpA_ClpB"/>
</dbReference>
<dbReference type="PANTHER" id="PTHR11638:SF18">
    <property type="entry name" value="HEAT SHOCK PROTEIN 104"/>
    <property type="match status" value="1"/>
</dbReference>
<name>J7MCI4_THEOR</name>
<dbReference type="Pfam" id="PF07724">
    <property type="entry name" value="AAA_2"/>
    <property type="match status" value="1"/>
</dbReference>
<keyword evidence="5" id="KW-1185">Reference proteome</keyword>
<dbReference type="Proteomes" id="UP000003786">
    <property type="component" value="Apicoplast Pltd"/>
</dbReference>
<evidence type="ECO:0000259" key="3">
    <source>
        <dbReference type="Pfam" id="PF07724"/>
    </source>
</evidence>
<dbReference type="EMBL" id="AP011950">
    <property type="protein sequence ID" value="BAM42532.1"/>
    <property type="molecule type" value="Genomic_DNA"/>
</dbReference>
<dbReference type="GO" id="GO:0016887">
    <property type="term" value="F:ATP hydrolysis activity"/>
    <property type="evidence" value="ECO:0007669"/>
    <property type="project" value="InterPro"/>
</dbReference>
<dbReference type="RefSeq" id="XP_012965623.1">
    <property type="nucleotide sequence ID" value="XM_013110169.1"/>
</dbReference>
<evidence type="ECO:0000256" key="2">
    <source>
        <dbReference type="ARBA" id="ARBA00022840"/>
    </source>
</evidence>
<protein>
    <submittedName>
        <fullName evidence="4">ATPase associated with various cellular activities</fullName>
    </submittedName>
</protein>
<evidence type="ECO:0000313" key="5">
    <source>
        <dbReference type="Proteomes" id="UP000003786"/>
    </source>
</evidence>
<dbReference type="InterPro" id="IPR027417">
    <property type="entry name" value="P-loop_NTPase"/>
</dbReference>
<evidence type="ECO:0000313" key="4">
    <source>
        <dbReference type="EMBL" id="BAM42532.1"/>
    </source>
</evidence>
<sequence length="162" mass="19018">MLHVLDEGKLVLSNGRLLDFSKSFIILTSNLGYSGNSLNKTINKEDVLNAVNKHFRIEFLNRLSQIIVFNSIREDSYYYILDKFITGVCSRFNLCIKNIDSLLKKDFVKWYCNKIYGSRPLRKFIDNFSNFIYLISSELDYCSHYSYNYINNINIINMCSIL</sequence>
<dbReference type="VEuPathDB" id="PiroplasmaDB:TOT_050000010"/>
<dbReference type="GO" id="GO:0005524">
    <property type="term" value="F:ATP binding"/>
    <property type="evidence" value="ECO:0007669"/>
    <property type="project" value="UniProtKB-KW"/>
</dbReference>
<feature type="domain" description="ATPase AAA-type core" evidence="3">
    <location>
        <begin position="1"/>
        <end position="65"/>
    </location>
</feature>
<evidence type="ECO:0000256" key="1">
    <source>
        <dbReference type="ARBA" id="ARBA00022741"/>
    </source>
</evidence>
<keyword evidence="1" id="KW-0547">Nucleotide-binding</keyword>
<organism evidence="4 5">
    <name type="scientific">Theileria orientalis strain Shintoku</name>
    <dbReference type="NCBI Taxonomy" id="869250"/>
    <lineage>
        <taxon>Eukaryota</taxon>
        <taxon>Sar</taxon>
        <taxon>Alveolata</taxon>
        <taxon>Apicomplexa</taxon>
        <taxon>Aconoidasida</taxon>
        <taxon>Piroplasmida</taxon>
        <taxon>Theileriidae</taxon>
        <taxon>Theileria</taxon>
    </lineage>
</organism>
<dbReference type="Gene3D" id="3.40.50.300">
    <property type="entry name" value="P-loop containing nucleotide triphosphate hydrolases"/>
    <property type="match status" value="1"/>
</dbReference>
<reference evidence="4" key="1">
    <citation type="journal article" date="2012" name="MBio">
        <title>Comparative genome analysis of three eukaryotic parasites with differing abilities to transform leukocytes reveals key mediators of Theileria-induced leukocyte transformation.</title>
        <authorList>
            <person name="Hayashida K."/>
            <person name="Hara Y."/>
            <person name="Abe T."/>
            <person name="Yamasaki C."/>
            <person name="Toyoda A."/>
            <person name="Kosuge T."/>
            <person name="Suzuki Y."/>
            <person name="Sato Y."/>
            <person name="Kawashima S."/>
            <person name="Katayama T."/>
            <person name="Wakaguri H."/>
            <person name="Inoue N."/>
            <person name="Homma K."/>
            <person name="Tada-Umezaki M."/>
            <person name="Yagi Y."/>
            <person name="Fujii Y."/>
            <person name="Habara T."/>
            <person name="Kanehisa M."/>
            <person name="Watanabe H."/>
            <person name="Ito K."/>
            <person name="Gojobori T."/>
            <person name="Sugawara H."/>
            <person name="Imanishi T."/>
            <person name="Weir W."/>
            <person name="Gardner M."/>
            <person name="Pain A."/>
            <person name="Shiels B."/>
            <person name="Hattori M."/>
            <person name="Nene V."/>
            <person name="Sugimoto C."/>
        </authorList>
    </citation>
    <scope>NUCLEOTIDE SEQUENCE</scope>
    <source>
        <strain evidence="4">Shintoku</strain>
    </source>
</reference>
<dbReference type="PANTHER" id="PTHR11638">
    <property type="entry name" value="ATP-DEPENDENT CLP PROTEASE"/>
    <property type="match status" value="1"/>
</dbReference>
<dbReference type="InterPro" id="IPR003959">
    <property type="entry name" value="ATPase_AAA_core"/>
</dbReference>
<dbReference type="OMA" id="INIINMC"/>
<dbReference type="OrthoDB" id="367251at2759"/>
<dbReference type="SUPFAM" id="SSF52540">
    <property type="entry name" value="P-loop containing nucleoside triphosphate hydrolases"/>
    <property type="match status" value="1"/>
</dbReference>
<dbReference type="GO" id="GO:0005737">
    <property type="term" value="C:cytoplasm"/>
    <property type="evidence" value="ECO:0007669"/>
    <property type="project" value="TreeGrafter"/>
</dbReference>
<keyword evidence="2" id="KW-0067">ATP-binding</keyword>
<dbReference type="GeneID" id="20717031"/>
<gene>
    <name evidence="4" type="ORF">TOT_050000010</name>
</gene>
<dbReference type="GO" id="GO:0034605">
    <property type="term" value="P:cellular response to heat"/>
    <property type="evidence" value="ECO:0007669"/>
    <property type="project" value="TreeGrafter"/>
</dbReference>
<dbReference type="AlphaFoldDB" id="J7MCI4"/>
<proteinExistence type="predicted"/>